<evidence type="ECO:0000313" key="5">
    <source>
        <dbReference type="Ensembl" id="ENSENLP00000025600.1"/>
    </source>
</evidence>
<dbReference type="Ensembl" id="ENSENLT00000026406.1">
    <property type="protein sequence ID" value="ENSENLP00000025600.1"/>
    <property type="gene ID" value="ENSENLG00000011534.1"/>
</dbReference>
<dbReference type="GO" id="GO:0001578">
    <property type="term" value="P:microtubule bundle formation"/>
    <property type="evidence" value="ECO:0007669"/>
    <property type="project" value="TreeGrafter"/>
</dbReference>
<reference evidence="5" key="2">
    <citation type="submission" date="2025-08" db="UniProtKB">
        <authorList>
            <consortium name="Ensembl"/>
        </authorList>
    </citation>
    <scope>IDENTIFICATION</scope>
</reference>
<dbReference type="GO" id="GO:0046785">
    <property type="term" value="P:microtubule polymerization"/>
    <property type="evidence" value="ECO:0007669"/>
    <property type="project" value="InterPro"/>
</dbReference>
<evidence type="ECO:0000256" key="3">
    <source>
        <dbReference type="ARBA" id="ARBA00022490"/>
    </source>
</evidence>
<reference evidence="5" key="1">
    <citation type="submission" date="2021-04" db="EMBL/GenBank/DDBJ databases">
        <authorList>
            <consortium name="Wellcome Sanger Institute Data Sharing"/>
        </authorList>
    </citation>
    <scope>NUCLEOTIDE SEQUENCE [LARGE SCALE GENOMIC DNA]</scope>
</reference>
<evidence type="ECO:0000256" key="1">
    <source>
        <dbReference type="ARBA" id="ARBA00004496"/>
    </source>
</evidence>
<proteinExistence type="inferred from homology"/>
<dbReference type="GO" id="GO:0032273">
    <property type="term" value="P:positive regulation of protein polymerization"/>
    <property type="evidence" value="ECO:0007669"/>
    <property type="project" value="TreeGrafter"/>
</dbReference>
<dbReference type="PANTHER" id="PTHR12932">
    <property type="entry name" value="P25 ALPHA-RELATED"/>
    <property type="match status" value="1"/>
</dbReference>
<keyword evidence="6" id="KW-1185">Reference proteome</keyword>
<dbReference type="InterPro" id="IPR008907">
    <property type="entry name" value="TPP/p25"/>
</dbReference>
<evidence type="ECO:0000256" key="4">
    <source>
        <dbReference type="SAM" id="MobiDB-lite"/>
    </source>
</evidence>
<dbReference type="AlphaFoldDB" id="A0A665V1P6"/>
<dbReference type="InterPro" id="IPR011992">
    <property type="entry name" value="EF-hand-dom_pair"/>
</dbReference>
<feature type="region of interest" description="Disordered" evidence="4">
    <location>
        <begin position="134"/>
        <end position="156"/>
    </location>
</feature>
<dbReference type="GO" id="GO:0005737">
    <property type="term" value="C:cytoplasm"/>
    <property type="evidence" value="ECO:0007669"/>
    <property type="project" value="UniProtKB-SubCell"/>
</dbReference>
<dbReference type="InParanoid" id="A0A665V1P6"/>
<dbReference type="FunFam" id="1.10.238.10:FF:000057">
    <property type="entry name" value="Tubulin polymerization-promoting protein family member 3"/>
    <property type="match status" value="1"/>
</dbReference>
<evidence type="ECO:0000256" key="2">
    <source>
        <dbReference type="ARBA" id="ARBA00010994"/>
    </source>
</evidence>
<accession>A0A665V1P6</accession>
<dbReference type="GO" id="GO:0005874">
    <property type="term" value="C:microtubule"/>
    <property type="evidence" value="ECO:0007669"/>
    <property type="project" value="TreeGrafter"/>
</dbReference>
<dbReference type="PANTHER" id="PTHR12932:SF24">
    <property type="entry name" value="TUBULIN POLYMERIZATION-PROMOTING PROTEIN FAMILY MEMBER 2"/>
    <property type="match status" value="1"/>
</dbReference>
<dbReference type="Proteomes" id="UP000472264">
    <property type="component" value="Chromosome 1"/>
</dbReference>
<comment type="subcellular location">
    <subcellularLocation>
        <location evidence="1">Cytoplasm</location>
    </subcellularLocation>
</comment>
<dbReference type="Gene3D" id="1.10.238.10">
    <property type="entry name" value="EF-hand"/>
    <property type="match status" value="1"/>
</dbReference>
<keyword evidence="3" id="KW-0963">Cytoplasm</keyword>
<dbReference type="GO" id="GO:0015631">
    <property type="term" value="F:tubulin binding"/>
    <property type="evidence" value="ECO:0007669"/>
    <property type="project" value="InterPro"/>
</dbReference>
<comment type="similarity">
    <text evidence="2">Belongs to the TPPP family.</text>
</comment>
<gene>
    <name evidence="5" type="primary">tppp2</name>
</gene>
<dbReference type="Pfam" id="PF05517">
    <property type="entry name" value="p25-alpha"/>
    <property type="match status" value="1"/>
</dbReference>
<dbReference type="SUPFAM" id="SSF47473">
    <property type="entry name" value="EF-hand"/>
    <property type="match status" value="1"/>
</dbReference>
<dbReference type="OrthoDB" id="548799at2759"/>
<dbReference type="OMA" id="DAYSCAY"/>
<name>A0A665V1P6_ECHNA</name>
<protein>
    <submittedName>
        <fullName evidence="5">Tubulin polymerization-promoting protein family member 3-like</fullName>
    </submittedName>
</protein>
<organism evidence="5 6">
    <name type="scientific">Echeneis naucrates</name>
    <name type="common">Live sharksucker</name>
    <dbReference type="NCBI Taxonomy" id="173247"/>
    <lineage>
        <taxon>Eukaryota</taxon>
        <taxon>Metazoa</taxon>
        <taxon>Chordata</taxon>
        <taxon>Craniata</taxon>
        <taxon>Vertebrata</taxon>
        <taxon>Euteleostomi</taxon>
        <taxon>Actinopterygii</taxon>
        <taxon>Neopterygii</taxon>
        <taxon>Teleostei</taxon>
        <taxon>Neoteleostei</taxon>
        <taxon>Acanthomorphata</taxon>
        <taxon>Carangaria</taxon>
        <taxon>Carangiformes</taxon>
        <taxon>Echeneidae</taxon>
        <taxon>Echeneis</taxon>
    </lineage>
</organism>
<evidence type="ECO:0000313" key="6">
    <source>
        <dbReference type="Proteomes" id="UP000472264"/>
    </source>
</evidence>
<sequence>MAEGAISVAAVETSFQKFAVHGDTKATGKEMNGKNFAKLCKDCHVIDGKNVTTTDVDIIFTKVKAKSARVITFEQFNQALTELAPKRFKGKSKEEALQQLYSLIAGKEPSNVGITKVTKAAAVDRLTDTTKYTGSHKERFDESGKGKGKAGRADIPDTSGYVAAYKGSGTYDEKVKEA</sequence>
<reference evidence="5" key="3">
    <citation type="submission" date="2025-09" db="UniProtKB">
        <authorList>
            <consortium name="Ensembl"/>
        </authorList>
    </citation>
    <scope>IDENTIFICATION</scope>
</reference>
<feature type="compositionally biased region" description="Basic and acidic residues" evidence="4">
    <location>
        <begin position="135"/>
        <end position="155"/>
    </location>
</feature>